<dbReference type="Proteomes" id="UP001341840">
    <property type="component" value="Unassembled WGS sequence"/>
</dbReference>
<dbReference type="InterPro" id="IPR008480">
    <property type="entry name" value="DUF761_pln"/>
</dbReference>
<dbReference type="Pfam" id="PF05553">
    <property type="entry name" value="DUF761"/>
    <property type="match status" value="1"/>
</dbReference>
<organism evidence="2 3">
    <name type="scientific">Stylosanthes scabra</name>
    <dbReference type="NCBI Taxonomy" id="79078"/>
    <lineage>
        <taxon>Eukaryota</taxon>
        <taxon>Viridiplantae</taxon>
        <taxon>Streptophyta</taxon>
        <taxon>Embryophyta</taxon>
        <taxon>Tracheophyta</taxon>
        <taxon>Spermatophyta</taxon>
        <taxon>Magnoliopsida</taxon>
        <taxon>eudicotyledons</taxon>
        <taxon>Gunneridae</taxon>
        <taxon>Pentapetalae</taxon>
        <taxon>rosids</taxon>
        <taxon>fabids</taxon>
        <taxon>Fabales</taxon>
        <taxon>Fabaceae</taxon>
        <taxon>Papilionoideae</taxon>
        <taxon>50 kb inversion clade</taxon>
        <taxon>dalbergioids sensu lato</taxon>
        <taxon>Dalbergieae</taxon>
        <taxon>Pterocarpus clade</taxon>
        <taxon>Stylosanthes</taxon>
    </lineage>
</organism>
<dbReference type="EMBL" id="JASCZI010211782">
    <property type="protein sequence ID" value="MED6196660.1"/>
    <property type="molecule type" value="Genomic_DNA"/>
</dbReference>
<reference evidence="2 3" key="1">
    <citation type="journal article" date="2023" name="Plants (Basel)">
        <title>Bridging the Gap: Combining Genomics and Transcriptomics Approaches to Understand Stylosanthes scabra, an Orphan Legume from the Brazilian Caatinga.</title>
        <authorList>
            <person name="Ferreira-Neto J.R.C."/>
            <person name="da Silva M.D."/>
            <person name="Binneck E."/>
            <person name="de Melo N.F."/>
            <person name="da Silva R.H."/>
            <person name="de Melo A.L.T.M."/>
            <person name="Pandolfi V."/>
            <person name="Bustamante F.O."/>
            <person name="Brasileiro-Vidal A.C."/>
            <person name="Benko-Iseppon A.M."/>
        </authorList>
    </citation>
    <scope>NUCLEOTIDE SEQUENCE [LARGE SCALE GENOMIC DNA]</scope>
    <source>
        <tissue evidence="2">Leaves</tissue>
    </source>
</reference>
<evidence type="ECO:0000313" key="3">
    <source>
        <dbReference type="Proteomes" id="UP001341840"/>
    </source>
</evidence>
<keyword evidence="3" id="KW-1185">Reference proteome</keyword>
<feature type="region of interest" description="Disordered" evidence="1">
    <location>
        <begin position="50"/>
        <end position="90"/>
    </location>
</feature>
<evidence type="ECO:0000313" key="2">
    <source>
        <dbReference type="EMBL" id="MED6196660.1"/>
    </source>
</evidence>
<protein>
    <recommendedName>
        <fullName evidence="4">DUF761 domain-containing protein</fullName>
    </recommendedName>
</protein>
<evidence type="ECO:0008006" key="4">
    <source>
        <dbReference type="Google" id="ProtNLM"/>
    </source>
</evidence>
<comment type="caution">
    <text evidence="2">The sequence shown here is derived from an EMBL/GenBank/DDBJ whole genome shotgun (WGS) entry which is preliminary data.</text>
</comment>
<accession>A0ABU6XHK7</accession>
<proteinExistence type="predicted"/>
<evidence type="ECO:0000256" key="1">
    <source>
        <dbReference type="SAM" id="MobiDB-lite"/>
    </source>
</evidence>
<name>A0ABU6XHK7_9FABA</name>
<sequence length="131" mass="15006">MSKKSQQQQSLLSRLKRAVQKVRFLLSSTIISRTWHAVSLIRASSLSKGQLSFNDRPGLKICSSSDNETDSSEGSGRGLQRTISYPSGDEDDINKRAEMFIANFRKQLRMERQISLQLRYQREHSFELISP</sequence>
<gene>
    <name evidence="2" type="ORF">PIB30_049528</name>
</gene>